<proteinExistence type="inferred from homology"/>
<evidence type="ECO:0000256" key="1">
    <source>
        <dbReference type="ARBA" id="ARBA00001974"/>
    </source>
</evidence>
<dbReference type="InterPro" id="IPR051914">
    <property type="entry name" value="FAD-linked_OxidoTrans_Type4"/>
</dbReference>
<dbReference type="Gene3D" id="1.10.45.10">
    <property type="entry name" value="Vanillyl-alcohol Oxidase, Chain A, domain 4"/>
    <property type="match status" value="1"/>
</dbReference>
<keyword evidence="4" id="KW-0274">FAD</keyword>
<evidence type="ECO:0000256" key="5">
    <source>
        <dbReference type="ARBA" id="ARBA00023002"/>
    </source>
</evidence>
<evidence type="ECO:0000256" key="3">
    <source>
        <dbReference type="ARBA" id="ARBA00022630"/>
    </source>
</evidence>
<keyword evidence="5" id="KW-0560">Oxidoreductase</keyword>
<evidence type="ECO:0000256" key="2">
    <source>
        <dbReference type="ARBA" id="ARBA00008000"/>
    </source>
</evidence>
<name>A0A7K3VWU0_9ACTN</name>
<evidence type="ECO:0000256" key="4">
    <source>
        <dbReference type="ARBA" id="ARBA00022827"/>
    </source>
</evidence>
<dbReference type="Pfam" id="PF01565">
    <property type="entry name" value="FAD_binding_4"/>
    <property type="match status" value="1"/>
</dbReference>
<dbReference type="InterPro" id="IPR016164">
    <property type="entry name" value="FAD-linked_Oxase-like_C"/>
</dbReference>
<comment type="similarity">
    <text evidence="2">Belongs to the FAD-binding oxidoreductase/transferase type 4 family.</text>
</comment>
<dbReference type="PANTHER" id="PTHR42934">
    <property type="entry name" value="GLYCOLATE OXIDASE SUBUNIT GLCD"/>
    <property type="match status" value="1"/>
</dbReference>
<dbReference type="InterPro" id="IPR004113">
    <property type="entry name" value="FAD-bd_oxidored_4_C"/>
</dbReference>
<dbReference type="InterPro" id="IPR006094">
    <property type="entry name" value="Oxid_FAD_bind_N"/>
</dbReference>
<dbReference type="Gene3D" id="3.30.70.2740">
    <property type="match status" value="1"/>
</dbReference>
<dbReference type="AlphaFoldDB" id="A0A7K3VWU0"/>
<reference evidence="7 8" key="1">
    <citation type="submission" date="2020-02" db="EMBL/GenBank/DDBJ databases">
        <title>Geodermatophilus sabuli CPCC 205279 I12A-02694.</title>
        <authorList>
            <person name="Jiang Z."/>
        </authorList>
    </citation>
    <scope>NUCLEOTIDE SEQUENCE [LARGE SCALE GENOMIC DNA]</scope>
    <source>
        <strain evidence="7 8">I12A-02694</strain>
    </source>
</reference>
<comment type="cofactor">
    <cofactor evidence="1">
        <name>FAD</name>
        <dbReference type="ChEBI" id="CHEBI:57692"/>
    </cofactor>
</comment>
<protein>
    <submittedName>
        <fullName evidence="7">FAD-binding protein</fullName>
    </submittedName>
</protein>
<dbReference type="InterPro" id="IPR016171">
    <property type="entry name" value="Vanillyl_alc_oxidase_C-sub2"/>
</dbReference>
<gene>
    <name evidence="7" type="ORF">GCU56_00810</name>
</gene>
<keyword evidence="8" id="KW-1185">Reference proteome</keyword>
<dbReference type="Gene3D" id="3.30.465.10">
    <property type="match status" value="1"/>
</dbReference>
<dbReference type="InterPro" id="IPR016166">
    <property type="entry name" value="FAD-bd_PCMH"/>
</dbReference>
<dbReference type="GO" id="GO:0071949">
    <property type="term" value="F:FAD binding"/>
    <property type="evidence" value="ECO:0007669"/>
    <property type="project" value="InterPro"/>
</dbReference>
<dbReference type="PANTHER" id="PTHR42934:SF2">
    <property type="entry name" value="GLYCOLATE OXIDASE SUBUNIT GLCD"/>
    <property type="match status" value="1"/>
</dbReference>
<dbReference type="InterPro" id="IPR036318">
    <property type="entry name" value="FAD-bd_PCMH-like_sf"/>
</dbReference>
<comment type="caution">
    <text evidence="7">The sequence shown here is derived from an EMBL/GenBank/DDBJ whole genome shotgun (WGS) entry which is preliminary data.</text>
</comment>
<dbReference type="Proteomes" id="UP000470246">
    <property type="component" value="Unassembled WGS sequence"/>
</dbReference>
<dbReference type="GO" id="GO:0016491">
    <property type="term" value="F:oxidoreductase activity"/>
    <property type="evidence" value="ECO:0007669"/>
    <property type="project" value="UniProtKB-KW"/>
</dbReference>
<evidence type="ECO:0000313" key="7">
    <source>
        <dbReference type="EMBL" id="NEK56414.1"/>
    </source>
</evidence>
<dbReference type="FunFam" id="3.30.70.2740:FF:000001">
    <property type="entry name" value="D-lactate dehydrogenase mitochondrial"/>
    <property type="match status" value="1"/>
</dbReference>
<sequence>MDEQAVRQLVDALPAGVVLTDPASTEAYRRDWTRAEDAGTPLAVVRARTADHVRAALRWASEHRVPVVPRGTGTGLSGGATAVEGCLVVSTEAMTAVEVDPVTRTATAEPGALNAAVKAAAAEHGLWYPPDPGSFRISSIGGNVATDAGGICCVKYGVTRDYVLGLDVVLPDGRLVGLGGRTIKDVAGLPLLRLFVGSEGTLGVITRVVLRLVPRQEPAATLVAWFDSPRDAGTAVVAMGARTRPSMLELLDRAAVNAVEDFRPMGLDRTAGALLIAQSDAPGPARAADLEFMAGCATAAGAREVHATDDPVEGEAFLEARRATGPALDARGPQLAEDVCVPVDRLPDVLERIQVIAGEFAVEIPVFAHAGDGNLHPVVLYRSEDPGSVQRARDAFTDVMRAAIAAGGTITGEHGVGRAKRAVLPEQLGPDVLELTRRIRSAVDPLGIMNPGAIC</sequence>
<organism evidence="7 8">
    <name type="scientific">Geodermatophilus sabuli</name>
    <dbReference type="NCBI Taxonomy" id="1564158"/>
    <lineage>
        <taxon>Bacteria</taxon>
        <taxon>Bacillati</taxon>
        <taxon>Actinomycetota</taxon>
        <taxon>Actinomycetes</taxon>
        <taxon>Geodermatophilales</taxon>
        <taxon>Geodermatophilaceae</taxon>
        <taxon>Geodermatophilus</taxon>
    </lineage>
</organism>
<dbReference type="Pfam" id="PF02913">
    <property type="entry name" value="FAD-oxidase_C"/>
    <property type="match status" value="1"/>
</dbReference>
<keyword evidence="3" id="KW-0285">Flavoprotein</keyword>
<dbReference type="SUPFAM" id="SSF56176">
    <property type="entry name" value="FAD-binding/transporter-associated domain-like"/>
    <property type="match status" value="1"/>
</dbReference>
<dbReference type="PROSITE" id="PS51387">
    <property type="entry name" value="FAD_PCMH"/>
    <property type="match status" value="1"/>
</dbReference>
<evidence type="ECO:0000259" key="6">
    <source>
        <dbReference type="PROSITE" id="PS51387"/>
    </source>
</evidence>
<dbReference type="EMBL" id="JAAGWF010000002">
    <property type="protein sequence ID" value="NEK56414.1"/>
    <property type="molecule type" value="Genomic_DNA"/>
</dbReference>
<dbReference type="InterPro" id="IPR016169">
    <property type="entry name" value="FAD-bd_PCMH_sub2"/>
</dbReference>
<dbReference type="SUPFAM" id="SSF55103">
    <property type="entry name" value="FAD-linked oxidases, C-terminal domain"/>
    <property type="match status" value="1"/>
</dbReference>
<evidence type="ECO:0000313" key="8">
    <source>
        <dbReference type="Proteomes" id="UP000470246"/>
    </source>
</evidence>
<accession>A0A7K3VWU0</accession>
<dbReference type="RefSeq" id="WP_163479603.1">
    <property type="nucleotide sequence ID" value="NZ_JAAGWF010000002.1"/>
</dbReference>
<feature type="domain" description="FAD-binding PCMH-type" evidence="6">
    <location>
        <begin position="37"/>
        <end position="215"/>
    </location>
</feature>